<keyword evidence="3" id="KW-0547">Nucleotide-binding</keyword>
<evidence type="ECO:0000313" key="8">
    <source>
        <dbReference type="Proteomes" id="UP000440096"/>
    </source>
</evidence>
<dbReference type="InterPro" id="IPR045851">
    <property type="entry name" value="AMP-bd_C_sf"/>
</dbReference>
<dbReference type="GO" id="GO:0030729">
    <property type="term" value="F:acetoacetate-CoA ligase activity"/>
    <property type="evidence" value="ECO:0007669"/>
    <property type="project" value="UniProtKB-EC"/>
</dbReference>
<dbReference type="SUPFAM" id="SSF56801">
    <property type="entry name" value="Acetyl-CoA synthetase-like"/>
    <property type="match status" value="1"/>
</dbReference>
<dbReference type="OrthoDB" id="9803968at2"/>
<accession>A0A6N7Z7Z6</accession>
<dbReference type="GO" id="GO:0005524">
    <property type="term" value="F:ATP binding"/>
    <property type="evidence" value="ECO:0007669"/>
    <property type="project" value="UniProtKB-KW"/>
</dbReference>
<keyword evidence="2 7" id="KW-0436">Ligase</keyword>
<organism evidence="7 8">
    <name type="scientific">Amycolatopsis pithecellobii</name>
    <dbReference type="NCBI Taxonomy" id="664692"/>
    <lineage>
        <taxon>Bacteria</taxon>
        <taxon>Bacillati</taxon>
        <taxon>Actinomycetota</taxon>
        <taxon>Actinomycetes</taxon>
        <taxon>Pseudonocardiales</taxon>
        <taxon>Pseudonocardiaceae</taxon>
        <taxon>Amycolatopsis</taxon>
    </lineage>
</organism>
<feature type="domain" description="AMP-dependent synthetase/ligase" evidence="5">
    <location>
        <begin position="108"/>
        <end position="469"/>
    </location>
</feature>
<gene>
    <name evidence="7" type="ORF">GKO32_26895</name>
</gene>
<name>A0A6N7Z7Z6_9PSEU</name>
<dbReference type="InterPro" id="IPR042099">
    <property type="entry name" value="ANL_N_sf"/>
</dbReference>
<evidence type="ECO:0000256" key="4">
    <source>
        <dbReference type="ARBA" id="ARBA00022840"/>
    </source>
</evidence>
<dbReference type="NCBIfam" id="NF002937">
    <property type="entry name" value="PRK03584.1"/>
    <property type="match status" value="1"/>
</dbReference>
<dbReference type="InterPro" id="IPR020845">
    <property type="entry name" value="AMP-binding_CS"/>
</dbReference>
<keyword evidence="8" id="KW-1185">Reference proteome</keyword>
<dbReference type="GO" id="GO:0006629">
    <property type="term" value="P:lipid metabolic process"/>
    <property type="evidence" value="ECO:0007669"/>
    <property type="project" value="InterPro"/>
</dbReference>
<dbReference type="EC" id="6.2.1.16" evidence="7"/>
<dbReference type="Pfam" id="PF00501">
    <property type="entry name" value="AMP-binding"/>
    <property type="match status" value="1"/>
</dbReference>
<evidence type="ECO:0000259" key="5">
    <source>
        <dbReference type="Pfam" id="PF00501"/>
    </source>
</evidence>
<dbReference type="EMBL" id="WMBA01000050">
    <property type="protein sequence ID" value="MTD57574.1"/>
    <property type="molecule type" value="Genomic_DNA"/>
</dbReference>
<comment type="similarity">
    <text evidence="1">Belongs to the ATP-dependent AMP-binding enzyme family.</text>
</comment>
<evidence type="ECO:0000259" key="6">
    <source>
        <dbReference type="Pfam" id="PF16177"/>
    </source>
</evidence>
<comment type="caution">
    <text evidence="7">The sequence shown here is derived from an EMBL/GenBank/DDBJ whole genome shotgun (WGS) entry which is preliminary data.</text>
</comment>
<proteinExistence type="inferred from homology"/>
<dbReference type="Proteomes" id="UP000440096">
    <property type="component" value="Unassembled WGS sequence"/>
</dbReference>
<evidence type="ECO:0000313" key="7">
    <source>
        <dbReference type="EMBL" id="MTD57574.1"/>
    </source>
</evidence>
<evidence type="ECO:0000256" key="1">
    <source>
        <dbReference type="ARBA" id="ARBA00006432"/>
    </source>
</evidence>
<dbReference type="AlphaFoldDB" id="A0A6N7Z7Z6"/>
<dbReference type="PANTHER" id="PTHR42921:SF1">
    <property type="entry name" value="ACETOACETYL-COA SYNTHETASE"/>
    <property type="match status" value="1"/>
</dbReference>
<dbReference type="PANTHER" id="PTHR42921">
    <property type="entry name" value="ACETOACETYL-COA SYNTHETASE"/>
    <property type="match status" value="1"/>
</dbReference>
<keyword evidence="4" id="KW-0067">ATP-binding</keyword>
<dbReference type="NCBIfam" id="TIGR01217">
    <property type="entry name" value="ac_ac_CoA_syn"/>
    <property type="match status" value="1"/>
</dbReference>
<sequence>MNDTTAHGETILWEPEADAMAGLMGRFLAAAAEECAVDLPDYRSALAWSTDDIAGFWDRVRRWFDLVGDWRGPVLTDERMPGAKWFPLSRLNYAENVLRHARGALASQAAIVDIDEHGHQREMSWRDLSDRVASVAASLRRLGVRRGDRVVAVLPNAPEAIIGLLASASIGATWCICSPDLSATATVARLGQLDPKVLIGSLGYRYGGKWFDRRDHLDEIVARLPSLEHVIEVGQDTTRMSFAELTAEQAEPGFDRVPFDHPLWVLFTSGTTGSPKGIVHGHGGMALEAVKAWGLQFEMTPEDRYYVAANTSWMVWNTLLASLMSGASIVTYAGSPTFPRVDRQFEIVANSGATMFGTGAAYLKRVQEAGRYPGGEYDLSALRLVMSTGSTLADATANWLHDTVGARARLADTSGGTDICSAFVGGNPLEPVRLGRMQGAFLGVALDVFDESGKSLRDTVGELVITRPMPAMPVSFWNDPDGARYRAAYFEAYPDVWTHGDWITLSTDGTCEILGRSDATLNRHGIRLGSSEIYGALQPVSGVLDGLVIGVELPAGGYWLPLFVELDQSRNFDDALRERITTAIRSNASPRHVPDEIIPVPAIPVTHTGKKVELPIKRLFAGADPDAIDRGALANPEAMDWYIDRAREFLASTKEKS</sequence>
<feature type="domain" description="Acetyl-coenzyme A synthetase N-terminal" evidence="6">
    <location>
        <begin position="42"/>
        <end position="97"/>
    </location>
</feature>
<dbReference type="Gene3D" id="3.40.50.12780">
    <property type="entry name" value="N-terminal domain of ligase-like"/>
    <property type="match status" value="1"/>
</dbReference>
<dbReference type="InterPro" id="IPR000873">
    <property type="entry name" value="AMP-dep_synth/lig_dom"/>
</dbReference>
<dbReference type="InterPro" id="IPR005914">
    <property type="entry name" value="Acac_CoA_synth"/>
</dbReference>
<dbReference type="Pfam" id="PF16177">
    <property type="entry name" value="ACAS_N"/>
    <property type="match status" value="1"/>
</dbReference>
<reference evidence="7 8" key="1">
    <citation type="submission" date="2019-11" db="EMBL/GenBank/DDBJ databases">
        <title>Draft genome of Amycolatopsis RM579.</title>
        <authorList>
            <person name="Duangmal K."/>
            <person name="Mingma R."/>
        </authorList>
    </citation>
    <scope>NUCLEOTIDE SEQUENCE [LARGE SCALE GENOMIC DNA]</scope>
    <source>
        <strain evidence="7 8">RM579</strain>
    </source>
</reference>
<protein>
    <submittedName>
        <fullName evidence="7">Acetoacetate--CoA ligase</fullName>
        <ecNumber evidence="7">6.2.1.16</ecNumber>
    </submittedName>
</protein>
<dbReference type="PROSITE" id="PS00455">
    <property type="entry name" value="AMP_BINDING"/>
    <property type="match status" value="1"/>
</dbReference>
<evidence type="ECO:0000256" key="3">
    <source>
        <dbReference type="ARBA" id="ARBA00022741"/>
    </source>
</evidence>
<dbReference type="RefSeq" id="WP_154759694.1">
    <property type="nucleotide sequence ID" value="NZ_WMBA01000050.1"/>
</dbReference>
<evidence type="ECO:0000256" key="2">
    <source>
        <dbReference type="ARBA" id="ARBA00022598"/>
    </source>
</evidence>
<dbReference type="InterPro" id="IPR032387">
    <property type="entry name" value="ACAS_N"/>
</dbReference>
<dbReference type="Gene3D" id="3.30.300.30">
    <property type="match status" value="1"/>
</dbReference>